<gene>
    <name evidence="1" type="ORF">ORY91_000175</name>
    <name evidence="2" type="ORF">V9W64_00240</name>
</gene>
<dbReference type="EMBL" id="JAPQFL010000001">
    <property type="protein sequence ID" value="MDD9326807.1"/>
    <property type="molecule type" value="Genomic_DNA"/>
</dbReference>
<accession>A0A9X4E343</accession>
<sequence>MISTFVYGFKNLNYLYKPFLAKIKQINHMTTSRTTLITNKSLADDMIKDQLPIPDSICPNQFNSTAATHHLLQHKNVNHIVKKTLDIAKKKKMIECRGLFKYIKPHLSNNCFTIQGAKNAKTTHACHRFDRCPYRLSEYTPNFRTCTHRRAVAN</sequence>
<dbReference type="AlphaFoldDB" id="A0A9X4E343"/>
<evidence type="ECO:0000313" key="2">
    <source>
        <dbReference type="EMBL" id="WWY03227.1"/>
    </source>
</evidence>
<evidence type="ECO:0000313" key="1">
    <source>
        <dbReference type="EMBL" id="MDD9326807.1"/>
    </source>
</evidence>
<dbReference type="Proteomes" id="UP001149607">
    <property type="component" value="Chromosome"/>
</dbReference>
<organism evidence="1">
    <name type="scientific">Neisseria leonii</name>
    <dbReference type="NCBI Taxonomy" id="2995413"/>
    <lineage>
        <taxon>Bacteria</taxon>
        <taxon>Pseudomonadati</taxon>
        <taxon>Pseudomonadota</taxon>
        <taxon>Betaproteobacteria</taxon>
        <taxon>Neisseriales</taxon>
        <taxon>Neisseriaceae</taxon>
        <taxon>Neisseria</taxon>
    </lineage>
</organism>
<evidence type="ECO:0000313" key="3">
    <source>
        <dbReference type="Proteomes" id="UP001149607"/>
    </source>
</evidence>
<dbReference type="RefSeq" id="WP_274584152.1">
    <property type="nucleotide sequence ID" value="NZ_CP146598.1"/>
</dbReference>
<reference evidence="2" key="2">
    <citation type="submission" date="2024-02" db="EMBL/GenBank/DDBJ databases">
        <title>Neisseria leonii sp. nov.</title>
        <authorList>
            <person name="Boutroux M."/>
            <person name="Favre-Rochex S."/>
            <person name="Gorgette O."/>
            <person name="Touak G."/>
            <person name="Muhle E."/>
            <person name="Chesneau O."/>
            <person name="Clermont D."/>
            <person name="Rahi P."/>
        </authorList>
    </citation>
    <scope>NUCLEOTIDE SEQUENCE</scope>
    <source>
        <strain evidence="2">51.81</strain>
    </source>
</reference>
<proteinExistence type="predicted"/>
<dbReference type="EMBL" id="CP146598">
    <property type="protein sequence ID" value="WWY03227.1"/>
    <property type="molecule type" value="Genomic_DNA"/>
</dbReference>
<keyword evidence="3" id="KW-1185">Reference proteome</keyword>
<protein>
    <submittedName>
        <fullName evidence="1">Uncharacterized protein</fullName>
    </submittedName>
</protein>
<reference evidence="1" key="1">
    <citation type="submission" date="2022-10" db="EMBL/GenBank/DDBJ databases">
        <authorList>
            <person name="Boutroux M."/>
        </authorList>
    </citation>
    <scope>NUCLEOTIDE SEQUENCE</scope>
    <source>
        <strain evidence="1">51.81</strain>
    </source>
</reference>
<name>A0A9X4E343_9NEIS</name>